<reference evidence="2" key="2">
    <citation type="submission" date="2020-09" db="EMBL/GenBank/DDBJ databases">
        <authorList>
            <person name="Sun Q."/>
            <person name="Kim S."/>
        </authorList>
    </citation>
    <scope>NUCLEOTIDE SEQUENCE</scope>
    <source>
        <strain evidence="2">KCTC 32182</strain>
    </source>
</reference>
<dbReference type="Proteomes" id="UP000645257">
    <property type="component" value="Unassembled WGS sequence"/>
</dbReference>
<keyword evidence="3" id="KW-1185">Reference proteome</keyword>
<reference evidence="2" key="1">
    <citation type="journal article" date="2014" name="Int. J. Syst. Evol. Microbiol.">
        <title>Complete genome sequence of Corynebacterium casei LMG S-19264T (=DSM 44701T), isolated from a smear-ripened cheese.</title>
        <authorList>
            <consortium name="US DOE Joint Genome Institute (JGI-PGF)"/>
            <person name="Walter F."/>
            <person name="Albersmeier A."/>
            <person name="Kalinowski J."/>
            <person name="Ruckert C."/>
        </authorList>
    </citation>
    <scope>NUCLEOTIDE SEQUENCE</scope>
    <source>
        <strain evidence="2">KCTC 32182</strain>
    </source>
</reference>
<accession>A0A918U8Z1</accession>
<evidence type="ECO:0000259" key="1">
    <source>
        <dbReference type="Pfam" id="PF03886"/>
    </source>
</evidence>
<name>A0A918U8Z1_9NEIS</name>
<comment type="caution">
    <text evidence="2">The sequence shown here is derived from an EMBL/GenBank/DDBJ whole genome shotgun (WGS) entry which is preliminary data.</text>
</comment>
<dbReference type="EMBL" id="BMYX01000007">
    <property type="protein sequence ID" value="GGY13395.1"/>
    <property type="molecule type" value="Genomic_DNA"/>
</dbReference>
<organism evidence="2 3">
    <name type="scientific">Paludibacterium paludis</name>
    <dbReference type="NCBI Taxonomy" id="1225769"/>
    <lineage>
        <taxon>Bacteria</taxon>
        <taxon>Pseudomonadati</taxon>
        <taxon>Pseudomonadota</taxon>
        <taxon>Betaproteobacteria</taxon>
        <taxon>Neisseriales</taxon>
        <taxon>Chromobacteriaceae</taxon>
        <taxon>Paludibacterium</taxon>
    </lineage>
</organism>
<dbReference type="PROSITE" id="PS51257">
    <property type="entry name" value="PROKAR_LIPOPROTEIN"/>
    <property type="match status" value="1"/>
</dbReference>
<dbReference type="InterPro" id="IPR005586">
    <property type="entry name" value="ABC_trans_aux"/>
</dbReference>
<dbReference type="RefSeq" id="WP_189533051.1">
    <property type="nucleotide sequence ID" value="NZ_BMYX01000007.1"/>
</dbReference>
<evidence type="ECO:0000313" key="2">
    <source>
        <dbReference type="EMBL" id="GGY13395.1"/>
    </source>
</evidence>
<sequence>MRSLILAGCLALAGCASPQPRYHTLRTMAPDIVRPLPSSGELLVGPSTLPAALDRPQLVIEADGGWRILEQQRWLGGLARSIDETVAGNLSARLKSDRVHAWPQPGPDTRPVRLLIDVKSFVLRTGSEARLTVDWRLVASNNGAMLATGHFTGASRGGDTSSLVDAQSRLLGALSDQIAERLAAHPEWMVSR</sequence>
<dbReference type="AlphaFoldDB" id="A0A918U8Z1"/>
<protein>
    <recommendedName>
        <fullName evidence="1">ABC-type transport auxiliary lipoprotein component domain-containing protein</fullName>
    </recommendedName>
</protein>
<dbReference type="Gene3D" id="3.40.50.10610">
    <property type="entry name" value="ABC-type transport auxiliary lipoprotein component"/>
    <property type="match status" value="1"/>
</dbReference>
<evidence type="ECO:0000313" key="3">
    <source>
        <dbReference type="Proteomes" id="UP000645257"/>
    </source>
</evidence>
<dbReference type="SUPFAM" id="SSF159594">
    <property type="entry name" value="XCC0632-like"/>
    <property type="match status" value="1"/>
</dbReference>
<gene>
    <name evidence="2" type="ORF">GCM10011289_15870</name>
</gene>
<proteinExistence type="predicted"/>
<feature type="domain" description="ABC-type transport auxiliary lipoprotein component" evidence="1">
    <location>
        <begin position="34"/>
        <end position="179"/>
    </location>
</feature>
<dbReference type="Pfam" id="PF03886">
    <property type="entry name" value="ABC_trans_aux"/>
    <property type="match status" value="1"/>
</dbReference>